<proteinExistence type="predicted"/>
<dbReference type="AlphaFoldDB" id="A0A7S2TFZ7"/>
<keyword evidence="2" id="KW-0472">Membrane</keyword>
<feature type="transmembrane region" description="Helical" evidence="2">
    <location>
        <begin position="131"/>
        <end position="154"/>
    </location>
</feature>
<sequence length="248" mass="27540">MASYAFIMYGNRGKFCTTFELHHDNCPLWWIWVVHAGALVSASALTMASVVLDDACGWSYLDLKVLAFPALIYVALLVIETIISAQNPYYSVRFFITLMGYPPPFVYSLVISDVIRKGECRHGEGRGKWNLWNSFLITCNVLTFVRLLVAVFNVDLNIIQDKGDKVGLAPAFVQIILESILIFEWFHIILDTAINGCLEGRLESPYHMHSQVGAPKKRRSCASSSSNARAISSDMENATGPPGETDPG</sequence>
<gene>
    <name evidence="3" type="ORF">LSP00402_LOCUS1734</name>
</gene>
<evidence type="ECO:0000313" key="3">
    <source>
        <dbReference type="EMBL" id="CAD9747354.1"/>
    </source>
</evidence>
<feature type="transmembrane region" description="Helical" evidence="2">
    <location>
        <begin position="166"/>
        <end position="186"/>
    </location>
</feature>
<keyword evidence="2" id="KW-0812">Transmembrane</keyword>
<feature type="transmembrane region" description="Helical" evidence="2">
    <location>
        <begin position="89"/>
        <end position="110"/>
    </location>
</feature>
<dbReference type="EMBL" id="HBHP01002750">
    <property type="protein sequence ID" value="CAD9747354.1"/>
    <property type="molecule type" value="Transcribed_RNA"/>
</dbReference>
<keyword evidence="2" id="KW-1133">Transmembrane helix</keyword>
<evidence type="ECO:0000256" key="2">
    <source>
        <dbReference type="SAM" id="Phobius"/>
    </source>
</evidence>
<reference evidence="3" key="1">
    <citation type="submission" date="2021-01" db="EMBL/GenBank/DDBJ databases">
        <authorList>
            <person name="Corre E."/>
            <person name="Pelletier E."/>
            <person name="Niang G."/>
            <person name="Scheremetjew M."/>
            <person name="Finn R."/>
            <person name="Kale V."/>
            <person name="Holt S."/>
            <person name="Cochrane G."/>
            <person name="Meng A."/>
            <person name="Brown T."/>
            <person name="Cohen L."/>
        </authorList>
    </citation>
    <scope>NUCLEOTIDE SEQUENCE</scope>
    <source>
        <strain evidence="3">CCMP622</strain>
    </source>
</reference>
<feature type="compositionally biased region" description="Low complexity" evidence="1">
    <location>
        <begin position="221"/>
        <end position="233"/>
    </location>
</feature>
<name>A0A7S2TFZ7_9EUKA</name>
<protein>
    <submittedName>
        <fullName evidence="3">Uncharacterized protein</fullName>
    </submittedName>
</protein>
<feature type="transmembrane region" description="Helical" evidence="2">
    <location>
        <begin position="29"/>
        <end position="51"/>
    </location>
</feature>
<feature type="transmembrane region" description="Helical" evidence="2">
    <location>
        <begin position="63"/>
        <end position="83"/>
    </location>
</feature>
<accession>A0A7S2TFZ7</accession>
<organism evidence="3">
    <name type="scientific">Lotharella oceanica</name>
    <dbReference type="NCBI Taxonomy" id="641309"/>
    <lineage>
        <taxon>Eukaryota</taxon>
        <taxon>Sar</taxon>
        <taxon>Rhizaria</taxon>
        <taxon>Cercozoa</taxon>
        <taxon>Chlorarachniophyceae</taxon>
        <taxon>Lotharella</taxon>
    </lineage>
</organism>
<feature type="region of interest" description="Disordered" evidence="1">
    <location>
        <begin position="209"/>
        <end position="248"/>
    </location>
</feature>
<evidence type="ECO:0000256" key="1">
    <source>
        <dbReference type="SAM" id="MobiDB-lite"/>
    </source>
</evidence>